<sequence length="136" mass="14859">MADAGLVSGVSHSLRMSTWRSLTLLTHCLTDSSLHTSSGSSVSVSPYASPAASRSLSFFFSVTAIRNPMPEEQPVISTTFCPLVAMLCPGRRRVEPRSSALDGRCRGSYRSPDRTELMRIMQPPPPREPLVQSHVQ</sequence>
<proteinExistence type="predicted"/>
<evidence type="ECO:0000313" key="2">
    <source>
        <dbReference type="EMBL" id="TNN39809.1"/>
    </source>
</evidence>
<evidence type="ECO:0000313" key="3">
    <source>
        <dbReference type="Proteomes" id="UP000314294"/>
    </source>
</evidence>
<reference evidence="2 3" key="1">
    <citation type="submission" date="2019-03" db="EMBL/GenBank/DDBJ databases">
        <title>First draft genome of Liparis tanakae, snailfish: a comprehensive survey of snailfish specific genes.</title>
        <authorList>
            <person name="Kim W."/>
            <person name="Song I."/>
            <person name="Jeong J.-H."/>
            <person name="Kim D."/>
            <person name="Kim S."/>
            <person name="Ryu S."/>
            <person name="Song J.Y."/>
            <person name="Lee S.K."/>
        </authorList>
    </citation>
    <scope>NUCLEOTIDE SEQUENCE [LARGE SCALE GENOMIC DNA]</scope>
    <source>
        <tissue evidence="2">Muscle</tissue>
    </source>
</reference>
<keyword evidence="3" id="KW-1185">Reference proteome</keyword>
<organism evidence="2 3">
    <name type="scientific">Liparis tanakae</name>
    <name type="common">Tanaka's snailfish</name>
    <dbReference type="NCBI Taxonomy" id="230148"/>
    <lineage>
        <taxon>Eukaryota</taxon>
        <taxon>Metazoa</taxon>
        <taxon>Chordata</taxon>
        <taxon>Craniata</taxon>
        <taxon>Vertebrata</taxon>
        <taxon>Euteleostomi</taxon>
        <taxon>Actinopterygii</taxon>
        <taxon>Neopterygii</taxon>
        <taxon>Teleostei</taxon>
        <taxon>Neoteleostei</taxon>
        <taxon>Acanthomorphata</taxon>
        <taxon>Eupercaria</taxon>
        <taxon>Perciformes</taxon>
        <taxon>Cottioidei</taxon>
        <taxon>Cottales</taxon>
        <taxon>Liparidae</taxon>
        <taxon>Liparis</taxon>
    </lineage>
</organism>
<evidence type="ECO:0000256" key="1">
    <source>
        <dbReference type="SAM" id="MobiDB-lite"/>
    </source>
</evidence>
<dbReference type="Proteomes" id="UP000314294">
    <property type="component" value="Unassembled WGS sequence"/>
</dbReference>
<dbReference type="OrthoDB" id="47007at2759"/>
<accession>A0A4Z2FF63</accession>
<name>A0A4Z2FF63_9TELE</name>
<dbReference type="EMBL" id="SRLO01001246">
    <property type="protein sequence ID" value="TNN39809.1"/>
    <property type="molecule type" value="Genomic_DNA"/>
</dbReference>
<gene>
    <name evidence="2" type="ORF">EYF80_050024</name>
</gene>
<protein>
    <submittedName>
        <fullName evidence="2">Uncharacterized protein</fullName>
    </submittedName>
</protein>
<comment type="caution">
    <text evidence="2">The sequence shown here is derived from an EMBL/GenBank/DDBJ whole genome shotgun (WGS) entry which is preliminary data.</text>
</comment>
<feature type="region of interest" description="Disordered" evidence="1">
    <location>
        <begin position="94"/>
        <end position="136"/>
    </location>
</feature>
<dbReference type="AlphaFoldDB" id="A0A4Z2FF63"/>